<evidence type="ECO:0000256" key="1">
    <source>
        <dbReference type="SAM" id="MobiDB-lite"/>
    </source>
</evidence>
<keyword evidence="4" id="KW-1185">Reference proteome</keyword>
<feature type="compositionally biased region" description="Polar residues" evidence="1">
    <location>
        <begin position="26"/>
        <end position="35"/>
    </location>
</feature>
<keyword evidence="2" id="KW-1133">Transmembrane helix</keyword>
<name>A0A2H3JGI0_WOLCO</name>
<dbReference type="OMA" id="PANAKWQ"/>
<sequence length="251" mass="27167">MEYTYNKVGALSPKSPVPPSRRQVAPTDQTFSEDMSVNHDIASDPFVTGGDPGTNSPPTHHPSPSPSSGSTDHQSRTAVVVPVVVAVVALIALFLLGFWLCRVMRRRHARATPVLPTIAEKPQLLEVRLEPKSVTAPANAKWQQLLPLSAQYISKEEYAREQASLPQDATPVSSRRASVITTSSSSTLQGSIPAKDAQCEPEGRLRVAVAIAMPSPHPRMERGARDASQKQAELCLGVADLPWHAREEMNS</sequence>
<evidence type="ECO:0000313" key="4">
    <source>
        <dbReference type="Proteomes" id="UP000218811"/>
    </source>
</evidence>
<protein>
    <submittedName>
        <fullName evidence="3">Uncharacterized protein</fullName>
    </submittedName>
</protein>
<proteinExistence type="predicted"/>
<keyword evidence="2" id="KW-0472">Membrane</keyword>
<accession>A0A2H3JGI0</accession>
<feature type="transmembrane region" description="Helical" evidence="2">
    <location>
        <begin position="79"/>
        <end position="101"/>
    </location>
</feature>
<dbReference type="EMBL" id="KB467843">
    <property type="protein sequence ID" value="PCH35117.1"/>
    <property type="molecule type" value="Genomic_DNA"/>
</dbReference>
<evidence type="ECO:0000256" key="2">
    <source>
        <dbReference type="SAM" id="Phobius"/>
    </source>
</evidence>
<evidence type="ECO:0000313" key="3">
    <source>
        <dbReference type="EMBL" id="PCH35117.1"/>
    </source>
</evidence>
<dbReference type="OrthoDB" id="2802740at2759"/>
<organism evidence="3 4">
    <name type="scientific">Wolfiporia cocos (strain MD-104)</name>
    <name type="common">Brown rot fungus</name>
    <dbReference type="NCBI Taxonomy" id="742152"/>
    <lineage>
        <taxon>Eukaryota</taxon>
        <taxon>Fungi</taxon>
        <taxon>Dikarya</taxon>
        <taxon>Basidiomycota</taxon>
        <taxon>Agaricomycotina</taxon>
        <taxon>Agaricomycetes</taxon>
        <taxon>Polyporales</taxon>
        <taxon>Phaeolaceae</taxon>
        <taxon>Wolfiporia</taxon>
    </lineage>
</organism>
<gene>
    <name evidence="3" type="ORF">WOLCODRAFT_166055</name>
</gene>
<reference evidence="3 4" key="1">
    <citation type="journal article" date="2012" name="Science">
        <title>The Paleozoic origin of enzymatic lignin decomposition reconstructed from 31 fungal genomes.</title>
        <authorList>
            <person name="Floudas D."/>
            <person name="Binder M."/>
            <person name="Riley R."/>
            <person name="Barry K."/>
            <person name="Blanchette R.A."/>
            <person name="Henrissat B."/>
            <person name="Martinez A.T."/>
            <person name="Otillar R."/>
            <person name="Spatafora J.W."/>
            <person name="Yadav J.S."/>
            <person name="Aerts A."/>
            <person name="Benoit I."/>
            <person name="Boyd A."/>
            <person name="Carlson A."/>
            <person name="Copeland A."/>
            <person name="Coutinho P.M."/>
            <person name="de Vries R.P."/>
            <person name="Ferreira P."/>
            <person name="Findley K."/>
            <person name="Foster B."/>
            <person name="Gaskell J."/>
            <person name="Glotzer D."/>
            <person name="Gorecki P."/>
            <person name="Heitman J."/>
            <person name="Hesse C."/>
            <person name="Hori C."/>
            <person name="Igarashi K."/>
            <person name="Jurgens J.A."/>
            <person name="Kallen N."/>
            <person name="Kersten P."/>
            <person name="Kohler A."/>
            <person name="Kuees U."/>
            <person name="Kumar T.K.A."/>
            <person name="Kuo A."/>
            <person name="LaButti K."/>
            <person name="Larrondo L.F."/>
            <person name="Lindquist E."/>
            <person name="Ling A."/>
            <person name="Lombard V."/>
            <person name="Lucas S."/>
            <person name="Lundell T."/>
            <person name="Martin R."/>
            <person name="McLaughlin D.J."/>
            <person name="Morgenstern I."/>
            <person name="Morin E."/>
            <person name="Murat C."/>
            <person name="Nagy L.G."/>
            <person name="Nolan M."/>
            <person name="Ohm R.A."/>
            <person name="Patyshakuliyeva A."/>
            <person name="Rokas A."/>
            <person name="Ruiz-Duenas F.J."/>
            <person name="Sabat G."/>
            <person name="Salamov A."/>
            <person name="Samejima M."/>
            <person name="Schmutz J."/>
            <person name="Slot J.C."/>
            <person name="St John F."/>
            <person name="Stenlid J."/>
            <person name="Sun H."/>
            <person name="Sun S."/>
            <person name="Syed K."/>
            <person name="Tsang A."/>
            <person name="Wiebenga A."/>
            <person name="Young D."/>
            <person name="Pisabarro A."/>
            <person name="Eastwood D.C."/>
            <person name="Martin F."/>
            <person name="Cullen D."/>
            <person name="Grigoriev I.V."/>
            <person name="Hibbett D.S."/>
        </authorList>
    </citation>
    <scope>NUCLEOTIDE SEQUENCE [LARGE SCALE GENOMIC DNA]</scope>
    <source>
        <strain evidence="3 4">MD-104</strain>
    </source>
</reference>
<dbReference type="AlphaFoldDB" id="A0A2H3JGI0"/>
<keyword evidence="2" id="KW-0812">Transmembrane</keyword>
<dbReference type="Proteomes" id="UP000218811">
    <property type="component" value="Unassembled WGS sequence"/>
</dbReference>
<feature type="region of interest" description="Disordered" evidence="1">
    <location>
        <begin position="1"/>
        <end position="73"/>
    </location>
</feature>